<evidence type="ECO:0000313" key="1">
    <source>
        <dbReference type="EMBL" id="GET03005.1"/>
    </source>
</evidence>
<accession>A0A8H3MHM6</accession>
<proteinExistence type="predicted"/>
<dbReference type="OrthoDB" id="2378788at2759"/>
<evidence type="ECO:0000313" key="2">
    <source>
        <dbReference type="Proteomes" id="UP000615446"/>
    </source>
</evidence>
<gene>
    <name evidence="1" type="ORF">RCL2_002935500</name>
</gene>
<dbReference type="Proteomes" id="UP000615446">
    <property type="component" value="Unassembled WGS sequence"/>
</dbReference>
<evidence type="ECO:0008006" key="3">
    <source>
        <dbReference type="Google" id="ProtNLM"/>
    </source>
</evidence>
<name>A0A8H3MHM6_9GLOM</name>
<organism evidence="1 2">
    <name type="scientific">Rhizophagus clarus</name>
    <dbReference type="NCBI Taxonomy" id="94130"/>
    <lineage>
        <taxon>Eukaryota</taxon>
        <taxon>Fungi</taxon>
        <taxon>Fungi incertae sedis</taxon>
        <taxon>Mucoromycota</taxon>
        <taxon>Glomeromycotina</taxon>
        <taxon>Glomeromycetes</taxon>
        <taxon>Glomerales</taxon>
        <taxon>Glomeraceae</taxon>
        <taxon>Rhizophagus</taxon>
    </lineage>
</organism>
<protein>
    <recommendedName>
        <fullName evidence="3">Replication origin-binding protein domain-containing protein</fullName>
    </recommendedName>
</protein>
<dbReference type="AlphaFoldDB" id="A0A8H3MHM6"/>
<sequence length="965" mass="110232">MLLVQKKPRPCPKIINETTRLFSDLADLNFEPSYNDHVYFQYLSNNKNNISLLGAYHPEEIYLKYIIWVGGKGFTVVNHPSEVYGIPDAHECIDGNLPLRLVLDIDARQNPNSMNPEFPFLDKYKITREDLLSRILIACADIIYSNSKHLVPLNAFTLTSSFNADKCSWHIIYPHTCFIDYRDLKGFVEKVANRVGKLYSEFIDIGLYKSRFSLRLLGSVKEDRVKRPAISSVKQGYRKLENYLVQPKWDASEIWPRTFSPEKPEKGAFQPIEDETALSKGADFVTAKYKWLEVGSIKKGFINFQAKSYEACPICDIRHEKDQLYDHKGLTFGKASTLRDIIKPKDRLIQKIVDRVANAIAKPRPLVELSGKVINVKKLKDAPESYPDFLSSEKTTTLIRSSPATWKTTTLREIIMALKDKVHDISSLPCFIWISYRKSLSNESKAKLDDNAIMRQMSSGTNAQESESAMRDVLKSARHVLAMDAFANKSTLVFLKTYRVEILYDPNSGAEAMRIGCELLKQEKRVAFIPTGAVMARALIEKASKLVKPDNSPIRARAYYGDMDGKQRQKDFSNINVAWSELDCVAYTNTVKMGISFKVTDHFDIVIAITNIATPVHVEALAQMLYRIRDCSRRIVFVFYQKDSNKLFCSPDRENIRPELESARPNNLPIAIKGHREWNNNTISYKVDESPAVVTFIEVEYQKRLSARYFIEKLCSLIASTGASLQLIKVDESQGVIGNRKKVHNEVRVEALVIKETDFNAVATSRNLDSEEAEVLKFDQERSIANTMILKRFYMRNLYCKDMRHDERNAMKGLKAEENVQWEIACNKAKENLEKSVAEDLRKSYSAKHWEVIQELFQILGFTGIDDKRTLSSDTASESFMRSYLHSAIKTINAIAGNWCGYTVESDKKRIGPKGQQVRQYSYRINHQPYNGIGFGDKGAPELPPYRSKTDNEIQELFDSIGQEK</sequence>
<comment type="caution">
    <text evidence="1">The sequence shown here is derived from an EMBL/GenBank/DDBJ whole genome shotgun (WGS) entry which is preliminary data.</text>
</comment>
<dbReference type="EMBL" id="BLAL01000319">
    <property type="protein sequence ID" value="GET03005.1"/>
    <property type="molecule type" value="Genomic_DNA"/>
</dbReference>
<reference evidence="1" key="1">
    <citation type="submission" date="2019-10" db="EMBL/GenBank/DDBJ databases">
        <title>Conservation and host-specific expression of non-tandemly repeated heterogenous ribosome RNA gene in arbuscular mycorrhizal fungi.</title>
        <authorList>
            <person name="Maeda T."/>
            <person name="Kobayashi Y."/>
            <person name="Nakagawa T."/>
            <person name="Ezawa T."/>
            <person name="Yamaguchi K."/>
            <person name="Bino T."/>
            <person name="Nishimoto Y."/>
            <person name="Shigenobu S."/>
            <person name="Kawaguchi M."/>
        </authorList>
    </citation>
    <scope>NUCLEOTIDE SEQUENCE</scope>
    <source>
        <strain evidence="1">HR1</strain>
    </source>
</reference>